<dbReference type="KEGG" id="mcys:MCB1EB_0062"/>
<gene>
    <name evidence="6" type="ORF">MCB1EB_0062</name>
</gene>
<organism evidence="6 7">
    <name type="scientific">Mycoavidus cysteinexigens</name>
    <dbReference type="NCBI Taxonomy" id="1553431"/>
    <lineage>
        <taxon>Bacteria</taxon>
        <taxon>Pseudomonadati</taxon>
        <taxon>Pseudomonadota</taxon>
        <taxon>Betaproteobacteria</taxon>
        <taxon>Burkholderiales</taxon>
        <taxon>Burkholderiaceae</taxon>
        <taxon>Mycoavidus</taxon>
    </lineage>
</organism>
<evidence type="ECO:0000313" key="7">
    <source>
        <dbReference type="Proteomes" id="UP000282597"/>
    </source>
</evidence>
<dbReference type="EMBL" id="AP018150">
    <property type="protein sequence ID" value="BBE08223.1"/>
    <property type="molecule type" value="Genomic_DNA"/>
</dbReference>
<dbReference type="PANTHER" id="PTHR39583">
    <property type="entry name" value="TYPE II SECRETION SYSTEM PROTEIN J-RELATED"/>
    <property type="match status" value="1"/>
</dbReference>
<evidence type="ECO:0000256" key="1">
    <source>
        <dbReference type="ARBA" id="ARBA00004167"/>
    </source>
</evidence>
<evidence type="ECO:0000256" key="5">
    <source>
        <dbReference type="ARBA" id="ARBA00023136"/>
    </source>
</evidence>
<dbReference type="Proteomes" id="UP000282597">
    <property type="component" value="Chromosome"/>
</dbReference>
<protein>
    <submittedName>
        <fullName evidence="6">General secretory pathway protein J</fullName>
    </submittedName>
</protein>
<evidence type="ECO:0000256" key="3">
    <source>
        <dbReference type="ARBA" id="ARBA00022692"/>
    </source>
</evidence>
<dbReference type="GO" id="GO:0015628">
    <property type="term" value="P:protein secretion by the type II secretion system"/>
    <property type="evidence" value="ECO:0007669"/>
    <property type="project" value="TreeGrafter"/>
</dbReference>
<dbReference type="GO" id="GO:0016020">
    <property type="term" value="C:membrane"/>
    <property type="evidence" value="ECO:0007669"/>
    <property type="project" value="UniProtKB-SubCell"/>
</dbReference>
<keyword evidence="2" id="KW-0488">Methylation</keyword>
<dbReference type="InterPro" id="IPR051621">
    <property type="entry name" value="T2SS_protein_J"/>
</dbReference>
<evidence type="ECO:0000256" key="4">
    <source>
        <dbReference type="ARBA" id="ARBA00022989"/>
    </source>
</evidence>
<keyword evidence="3" id="KW-0812">Transmembrane</keyword>
<reference evidence="6 7" key="1">
    <citation type="journal article" date="2018" name="Microbes Environ.">
        <title>Comparative Genomic Insights into Endofungal Lifestyles of Two Bacterial Endosymbionts, Mycoavidus cysteinexigens and Burkholderia rhizoxinica.</title>
        <authorList>
            <person name="Sharmin D."/>
            <person name="Guo Y."/>
            <person name="Nishizawa T."/>
            <person name="Ohshima S."/>
            <person name="Sato Y."/>
            <person name="Takashima Y."/>
            <person name="Narisawa K."/>
            <person name="Ohta H."/>
        </authorList>
    </citation>
    <scope>NUCLEOTIDE SEQUENCE [LARGE SCALE GENOMIC DNA]</scope>
    <source>
        <strain evidence="6 7">B1-EB</strain>
    </source>
</reference>
<keyword evidence="7" id="KW-1185">Reference proteome</keyword>
<keyword evidence="4" id="KW-1133">Transmembrane helix</keyword>
<accession>A0A2Z6ES48</accession>
<evidence type="ECO:0000313" key="6">
    <source>
        <dbReference type="EMBL" id="BBE08223.1"/>
    </source>
</evidence>
<keyword evidence="5" id="KW-0472">Membrane</keyword>
<dbReference type="Pfam" id="PF07963">
    <property type="entry name" value="N_methyl"/>
    <property type="match status" value="1"/>
</dbReference>
<evidence type="ECO:0000256" key="2">
    <source>
        <dbReference type="ARBA" id="ARBA00022481"/>
    </source>
</evidence>
<dbReference type="NCBIfam" id="TIGR02532">
    <property type="entry name" value="IV_pilin_GFxxxE"/>
    <property type="match status" value="1"/>
</dbReference>
<dbReference type="InterPro" id="IPR012902">
    <property type="entry name" value="N_methyl_site"/>
</dbReference>
<dbReference type="PANTHER" id="PTHR39583:SF2">
    <property type="entry name" value="TYPE II SECRETION SYSTEM PROTEIN J"/>
    <property type="match status" value="1"/>
</dbReference>
<proteinExistence type="predicted"/>
<comment type="subcellular location">
    <subcellularLocation>
        <location evidence="1">Membrane</location>
        <topology evidence="1">Single-pass membrane protein</topology>
    </subcellularLocation>
</comment>
<dbReference type="RefSeq" id="WP_045363842.1">
    <property type="nucleotide sequence ID" value="NZ_AP018150.1"/>
</dbReference>
<dbReference type="AlphaFoldDB" id="A0A2Z6ES48"/>
<name>A0A2Z6ES48_9BURK</name>
<sequence>MKRNGRYKYQIGFTLVELLVAMTILALVAILSWRGLDQIVRARDAVTLSMANERALAQFFDQVGIDVRQAALDLDLGQPAIAFGAGQLQIVRQLNVSGQAPRLQVVRYQVPQGRVLRLASPPLATFGQLRAALAVEAGMEGWSTVELINGVRAVSVRAWVRQRGWTANMQDVQAAFNKNLSQLTALQARQIPPERSMTGIELTAHIVKAQHPLTRILLVGE</sequence>